<evidence type="ECO:0000256" key="1">
    <source>
        <dbReference type="ARBA" id="ARBA00001946"/>
    </source>
</evidence>
<comment type="caution">
    <text evidence="3">The sequence shown here is derived from an EMBL/GenBank/DDBJ whole genome shotgun (WGS) entry which is preliminary data.</text>
</comment>
<dbReference type="GO" id="GO:0003824">
    <property type="term" value="F:catalytic activity"/>
    <property type="evidence" value="ECO:0007669"/>
    <property type="project" value="UniProtKB-ARBA"/>
</dbReference>
<dbReference type="SMART" id="SM00062">
    <property type="entry name" value="PBPb"/>
    <property type="match status" value="1"/>
</dbReference>
<dbReference type="AlphaFoldDB" id="A0A432ZPF1"/>
<evidence type="ECO:0000313" key="3">
    <source>
        <dbReference type="EMBL" id="RUO79779.1"/>
    </source>
</evidence>
<dbReference type="OrthoDB" id="9180959at2"/>
<dbReference type="Gene3D" id="3.40.190.10">
    <property type="entry name" value="Periplasmic binding protein-like II"/>
    <property type="match status" value="2"/>
</dbReference>
<dbReference type="CDD" id="cd01007">
    <property type="entry name" value="PBP2_BvgS_HisK_like"/>
    <property type="match status" value="1"/>
</dbReference>
<name>A0A432ZPF1_9GAMM</name>
<dbReference type="PROSITE" id="PS50887">
    <property type="entry name" value="GGDEF"/>
    <property type="match status" value="1"/>
</dbReference>
<dbReference type="Proteomes" id="UP000287996">
    <property type="component" value="Unassembled WGS sequence"/>
</dbReference>
<dbReference type="SMART" id="SM00267">
    <property type="entry name" value="GGDEF"/>
    <property type="match status" value="1"/>
</dbReference>
<proteinExistence type="predicted"/>
<comment type="cofactor">
    <cofactor evidence="1">
        <name>Mg(2+)</name>
        <dbReference type="ChEBI" id="CHEBI:18420"/>
    </cofactor>
</comment>
<dbReference type="SUPFAM" id="SSF55073">
    <property type="entry name" value="Nucleotide cyclase"/>
    <property type="match status" value="1"/>
</dbReference>
<dbReference type="InterPro" id="IPR052163">
    <property type="entry name" value="DGC-Regulatory_Protein"/>
</dbReference>
<evidence type="ECO:0000259" key="2">
    <source>
        <dbReference type="PROSITE" id="PS50887"/>
    </source>
</evidence>
<dbReference type="PANTHER" id="PTHR46663">
    <property type="entry name" value="DIGUANYLATE CYCLASE DGCT-RELATED"/>
    <property type="match status" value="1"/>
</dbReference>
<dbReference type="Pfam" id="PF00497">
    <property type="entry name" value="SBP_bac_3"/>
    <property type="match status" value="1"/>
</dbReference>
<dbReference type="CDD" id="cd01949">
    <property type="entry name" value="GGDEF"/>
    <property type="match status" value="1"/>
</dbReference>
<gene>
    <name evidence="3" type="ORF">CWI84_09120</name>
</gene>
<dbReference type="InterPro" id="IPR000160">
    <property type="entry name" value="GGDEF_dom"/>
</dbReference>
<dbReference type="FunFam" id="3.30.70.270:FF:000001">
    <property type="entry name" value="Diguanylate cyclase domain protein"/>
    <property type="match status" value="1"/>
</dbReference>
<accession>A0A432ZPF1</accession>
<dbReference type="RefSeq" id="WP_126842288.1">
    <property type="nucleotide sequence ID" value="NZ_PIQH01000008.1"/>
</dbReference>
<sequence length="483" mass="54546">MAIFLDGEVTLSKLLRVWVLLLAAYTPVSLANQVDQWLHQHQVVRVGVPQGLMPLIGMQDGQAVGIDVDMLRLVQQHLGVSWSWVPCGSWEQCLEALQQRNIDLLSSMSYSIERNRYAQFTRGYWQMPWGYVDDTGQTDDNHVVTLSSLPLVPTGVVKGYSIVEPLRDETQIPLLVVNNVSEGLDALRWGEIEAYVDALPILVYAIQQRPIPQANVKLLEGAPGEQLFFGVRDDWQPLVMLLNRAITDIDPAEKLNIRRKWYSFELEQGWSDEELLDIGLKAGSAVLVVVLAFLIWNSRLRREIERRKAAERQIRYIATHDELTGLPNRNLFRDRLSVMLTQHERERAAFALMFLDLDGFKEVNDEHGHDYGDRLLVEAAQRMRDMLRKSDTVCRMGGDEFVVLLPHIESAEHACVVAQKLIKTLAQPYHIDGQTLAVSVSVGISLYPEHAKTEAQLLKLADAAMYTAKSNGKDGFQLATLDG</sequence>
<dbReference type="InterPro" id="IPR001638">
    <property type="entry name" value="Solute-binding_3/MltF_N"/>
</dbReference>
<dbReference type="SUPFAM" id="SSF53850">
    <property type="entry name" value="Periplasmic binding protein-like II"/>
    <property type="match status" value="1"/>
</dbReference>
<protein>
    <recommendedName>
        <fullName evidence="2">GGDEF domain-containing protein</fullName>
    </recommendedName>
</protein>
<feature type="domain" description="GGDEF" evidence="2">
    <location>
        <begin position="348"/>
        <end position="481"/>
    </location>
</feature>
<dbReference type="Gene3D" id="3.30.70.270">
    <property type="match status" value="1"/>
</dbReference>
<organism evidence="3 4">
    <name type="scientific">Idiomarina tyrosinivorans</name>
    <dbReference type="NCBI Taxonomy" id="1445662"/>
    <lineage>
        <taxon>Bacteria</taxon>
        <taxon>Pseudomonadati</taxon>
        <taxon>Pseudomonadota</taxon>
        <taxon>Gammaproteobacteria</taxon>
        <taxon>Alteromonadales</taxon>
        <taxon>Idiomarinaceae</taxon>
        <taxon>Idiomarina</taxon>
    </lineage>
</organism>
<dbReference type="InterPro" id="IPR043128">
    <property type="entry name" value="Rev_trsase/Diguanyl_cyclase"/>
</dbReference>
<keyword evidence="4" id="KW-1185">Reference proteome</keyword>
<dbReference type="InterPro" id="IPR029787">
    <property type="entry name" value="Nucleotide_cyclase"/>
</dbReference>
<dbReference type="EMBL" id="PIQH01000008">
    <property type="protein sequence ID" value="RUO79779.1"/>
    <property type="molecule type" value="Genomic_DNA"/>
</dbReference>
<dbReference type="PANTHER" id="PTHR46663:SF2">
    <property type="entry name" value="GGDEF DOMAIN-CONTAINING PROTEIN"/>
    <property type="match status" value="1"/>
</dbReference>
<evidence type="ECO:0000313" key="4">
    <source>
        <dbReference type="Proteomes" id="UP000287996"/>
    </source>
</evidence>
<dbReference type="Pfam" id="PF00990">
    <property type="entry name" value="GGDEF"/>
    <property type="match status" value="1"/>
</dbReference>
<reference evidence="3 4" key="1">
    <citation type="journal article" date="2011" name="Front. Microbiol.">
        <title>Genomic signatures of strain selection and enhancement in Bacillus atrophaeus var. globigii, a historical biowarfare simulant.</title>
        <authorList>
            <person name="Gibbons H.S."/>
            <person name="Broomall S.M."/>
            <person name="McNew L.A."/>
            <person name="Daligault H."/>
            <person name="Chapman C."/>
            <person name="Bruce D."/>
            <person name="Karavis M."/>
            <person name="Krepps M."/>
            <person name="McGregor P.A."/>
            <person name="Hong C."/>
            <person name="Park K.H."/>
            <person name="Akmal A."/>
            <person name="Feldman A."/>
            <person name="Lin J.S."/>
            <person name="Chang W.E."/>
            <person name="Higgs B.W."/>
            <person name="Demirev P."/>
            <person name="Lindquist J."/>
            <person name="Liem A."/>
            <person name="Fochler E."/>
            <person name="Read T.D."/>
            <person name="Tapia R."/>
            <person name="Johnson S."/>
            <person name="Bishop-Lilly K.A."/>
            <person name="Detter C."/>
            <person name="Han C."/>
            <person name="Sozhamannan S."/>
            <person name="Rosenzweig C.N."/>
            <person name="Skowronski E.W."/>
        </authorList>
    </citation>
    <scope>NUCLEOTIDE SEQUENCE [LARGE SCALE GENOMIC DNA]</scope>
    <source>
        <strain evidence="3 4">CC-PW-9</strain>
    </source>
</reference>
<dbReference type="NCBIfam" id="TIGR00254">
    <property type="entry name" value="GGDEF"/>
    <property type="match status" value="1"/>
</dbReference>